<evidence type="ECO:0000256" key="15">
    <source>
        <dbReference type="ARBA" id="ARBA00022842"/>
    </source>
</evidence>
<comment type="similarity">
    <text evidence="5 17">Belongs to the PEP-utilizing enzyme family.</text>
</comment>
<evidence type="ECO:0000256" key="3">
    <source>
        <dbReference type="ARBA" id="ARBA00002728"/>
    </source>
</evidence>
<keyword evidence="9 17" id="KW-0963">Cytoplasm</keyword>
<accession>A0A6M1RYW9</accession>
<dbReference type="PANTHER" id="PTHR46244">
    <property type="entry name" value="PHOSPHOENOLPYRUVATE-PROTEIN PHOSPHOTRANSFERASE"/>
    <property type="match status" value="1"/>
</dbReference>
<evidence type="ECO:0000259" key="23">
    <source>
        <dbReference type="Pfam" id="PF05524"/>
    </source>
</evidence>
<dbReference type="Pfam" id="PF00391">
    <property type="entry name" value="PEP-utilizers"/>
    <property type="match status" value="1"/>
</dbReference>
<comment type="cofactor">
    <cofactor evidence="2 17 20">
        <name>Mg(2+)</name>
        <dbReference type="ChEBI" id="CHEBI:18420"/>
    </cofactor>
</comment>
<evidence type="ECO:0000256" key="18">
    <source>
        <dbReference type="PIRSR" id="PIRSR000732-1"/>
    </source>
</evidence>
<dbReference type="EMBL" id="JAAKYA010000014">
    <property type="protein sequence ID" value="NGO38360.1"/>
    <property type="molecule type" value="Genomic_DNA"/>
</dbReference>
<dbReference type="PIRSF" id="PIRSF000732">
    <property type="entry name" value="PTS_enzyme_I"/>
    <property type="match status" value="1"/>
</dbReference>
<dbReference type="NCBIfam" id="TIGR01417">
    <property type="entry name" value="PTS_I_fam"/>
    <property type="match status" value="1"/>
</dbReference>
<dbReference type="Proteomes" id="UP000477311">
    <property type="component" value="Unassembled WGS sequence"/>
</dbReference>
<feature type="binding site" evidence="20">
    <location>
        <position position="432"/>
    </location>
    <ligand>
        <name>Mg(2+)</name>
        <dbReference type="ChEBI" id="CHEBI:18420"/>
    </ligand>
</feature>
<dbReference type="AlphaFoldDB" id="A0A6M1RYW9"/>
<dbReference type="PANTHER" id="PTHR46244:SF3">
    <property type="entry name" value="PHOSPHOENOLPYRUVATE-PROTEIN PHOSPHOTRANSFERASE"/>
    <property type="match status" value="1"/>
</dbReference>
<evidence type="ECO:0000256" key="9">
    <source>
        <dbReference type="ARBA" id="ARBA00022490"/>
    </source>
</evidence>
<keyword evidence="11 17" id="KW-0808">Transferase</keyword>
<dbReference type="PROSITE" id="PS00742">
    <property type="entry name" value="PEP_ENZYMES_2"/>
    <property type="match status" value="1"/>
</dbReference>
<feature type="domain" description="PEP-utilising enzyme C-terminal" evidence="22">
    <location>
        <begin position="253"/>
        <end position="542"/>
    </location>
</feature>
<evidence type="ECO:0000256" key="8">
    <source>
        <dbReference type="ARBA" id="ARBA00022448"/>
    </source>
</evidence>
<keyword evidence="24" id="KW-0670">Pyruvate</keyword>
<comment type="caution">
    <text evidence="24">The sequence shown here is derived from an EMBL/GenBank/DDBJ whole genome shotgun (WGS) entry which is preliminary data.</text>
</comment>
<dbReference type="InterPro" id="IPR000121">
    <property type="entry name" value="PEP_util_C"/>
</dbReference>
<evidence type="ECO:0000256" key="10">
    <source>
        <dbReference type="ARBA" id="ARBA00022597"/>
    </source>
</evidence>
<gene>
    <name evidence="24" type="primary">ptsP</name>
    <name evidence="24" type="ORF">G4L39_02975</name>
</gene>
<dbReference type="GO" id="GO:0046872">
    <property type="term" value="F:metal ion binding"/>
    <property type="evidence" value="ECO:0007669"/>
    <property type="project" value="UniProtKB-KW"/>
</dbReference>
<evidence type="ECO:0000256" key="11">
    <source>
        <dbReference type="ARBA" id="ARBA00022679"/>
    </source>
</evidence>
<dbReference type="GO" id="GO:0005737">
    <property type="term" value="C:cytoplasm"/>
    <property type="evidence" value="ECO:0007669"/>
    <property type="project" value="UniProtKB-SubCell"/>
</dbReference>
<keyword evidence="25" id="KW-1185">Reference proteome</keyword>
<protein>
    <recommendedName>
        <fullName evidence="7 17">Phosphoenolpyruvate-protein phosphotransferase</fullName>
        <ecNumber evidence="6 17">2.7.3.9</ecNumber>
    </recommendedName>
    <alternativeName>
        <fullName evidence="16 17">Phosphotransferase system, enzyme I</fullName>
    </alternativeName>
</protein>
<dbReference type="InterPro" id="IPR006318">
    <property type="entry name" value="PTS_EI-like"/>
</dbReference>
<evidence type="ECO:0000256" key="4">
    <source>
        <dbReference type="ARBA" id="ARBA00004496"/>
    </source>
</evidence>
<evidence type="ECO:0000256" key="1">
    <source>
        <dbReference type="ARBA" id="ARBA00000683"/>
    </source>
</evidence>
<dbReference type="SUPFAM" id="SSF52009">
    <property type="entry name" value="Phosphohistidine domain"/>
    <property type="match status" value="1"/>
</dbReference>
<evidence type="ECO:0000256" key="2">
    <source>
        <dbReference type="ARBA" id="ARBA00001946"/>
    </source>
</evidence>
<feature type="binding site" evidence="19">
    <location>
        <position position="297"/>
    </location>
    <ligand>
        <name>phosphoenolpyruvate</name>
        <dbReference type="ChEBI" id="CHEBI:58702"/>
    </ligand>
</feature>
<evidence type="ECO:0000256" key="5">
    <source>
        <dbReference type="ARBA" id="ARBA00007837"/>
    </source>
</evidence>
<dbReference type="EC" id="2.7.3.9" evidence="6 17"/>
<proteinExistence type="inferred from homology"/>
<keyword evidence="10 17" id="KW-0762">Sugar transport</keyword>
<dbReference type="InterPro" id="IPR036618">
    <property type="entry name" value="PtsI_HPr-bd_sf"/>
</dbReference>
<dbReference type="Pfam" id="PF05524">
    <property type="entry name" value="PEP-utilisers_N"/>
    <property type="match status" value="1"/>
</dbReference>
<feature type="binding site" evidence="19">
    <location>
        <begin position="455"/>
        <end position="456"/>
    </location>
    <ligand>
        <name>phosphoenolpyruvate</name>
        <dbReference type="ChEBI" id="CHEBI:58702"/>
    </ligand>
</feature>
<evidence type="ECO:0000256" key="14">
    <source>
        <dbReference type="ARBA" id="ARBA00022777"/>
    </source>
</evidence>
<evidence type="ECO:0000256" key="20">
    <source>
        <dbReference type="PIRSR" id="PIRSR000732-3"/>
    </source>
</evidence>
<evidence type="ECO:0000313" key="25">
    <source>
        <dbReference type="Proteomes" id="UP000477311"/>
    </source>
</evidence>
<organism evidence="24 25">
    <name type="scientific">Limisphaera ngatamarikiensis</name>
    <dbReference type="NCBI Taxonomy" id="1324935"/>
    <lineage>
        <taxon>Bacteria</taxon>
        <taxon>Pseudomonadati</taxon>
        <taxon>Verrucomicrobiota</taxon>
        <taxon>Verrucomicrobiia</taxon>
        <taxon>Limisphaerales</taxon>
        <taxon>Limisphaeraceae</taxon>
        <taxon>Limisphaera</taxon>
    </lineage>
</organism>
<dbReference type="InterPro" id="IPR050499">
    <property type="entry name" value="PEP-utilizing_PTS_enzyme"/>
</dbReference>
<comment type="subcellular location">
    <subcellularLocation>
        <location evidence="4 17">Cytoplasm</location>
    </subcellularLocation>
</comment>
<keyword evidence="14 17" id="KW-0418">Kinase</keyword>
<dbReference type="InterPro" id="IPR040442">
    <property type="entry name" value="Pyrv_kinase-like_dom_sf"/>
</dbReference>
<evidence type="ECO:0000259" key="22">
    <source>
        <dbReference type="Pfam" id="PF02896"/>
    </source>
</evidence>
<evidence type="ECO:0000256" key="12">
    <source>
        <dbReference type="ARBA" id="ARBA00022683"/>
    </source>
</evidence>
<dbReference type="Gene3D" id="3.20.20.60">
    <property type="entry name" value="Phosphoenolpyruvate-binding domains"/>
    <property type="match status" value="1"/>
</dbReference>
<feature type="domain" description="PEP-utilising enzyme mobile" evidence="21">
    <location>
        <begin position="154"/>
        <end position="226"/>
    </location>
</feature>
<keyword evidence="13 17" id="KW-0479">Metal-binding</keyword>
<feature type="binding site" evidence="20">
    <location>
        <position position="456"/>
    </location>
    <ligand>
        <name>Mg(2+)</name>
        <dbReference type="ChEBI" id="CHEBI:18420"/>
    </ligand>
</feature>
<comment type="function">
    <text evidence="3 17">General (non sugar-specific) component of the phosphoenolpyruvate-dependent sugar phosphotransferase system (sugar PTS). This major carbohydrate active-transport system catalyzes the phosphorylation of incoming sugar substrates concomitantly with their translocation across the cell membrane. Enzyme I transfers the phosphoryl group from phosphoenolpyruvate (PEP) to the phosphoryl carrier protein (HPr).</text>
</comment>
<dbReference type="InterPro" id="IPR008731">
    <property type="entry name" value="PTS_EIN"/>
</dbReference>
<evidence type="ECO:0000256" key="19">
    <source>
        <dbReference type="PIRSR" id="PIRSR000732-2"/>
    </source>
</evidence>
<feature type="binding site" evidence="19">
    <location>
        <position position="333"/>
    </location>
    <ligand>
        <name>phosphoenolpyruvate</name>
        <dbReference type="ChEBI" id="CHEBI:58702"/>
    </ligand>
</feature>
<feature type="binding site" evidence="19">
    <location>
        <position position="466"/>
    </location>
    <ligand>
        <name>phosphoenolpyruvate</name>
        <dbReference type="ChEBI" id="CHEBI:58702"/>
    </ligand>
</feature>
<sequence>MLRGIAVSPGVARGKLYVWHRAEAEIPRWELREEDVPAELERLEQALVATRKQLLDVQRQVREVMGAEEAGIFDAHLLVLEDRVLLDEVVRVITRERVNAEHAFHQVAHKYMAALSRVEDEYLRERVADIRDVTARVLSHLMGRAHGLDLSHLHDPVIVVAHDLTPSDTVQLDKRKVLGFVTEVGSQTSHAAILARSLGLPAVVGVPHALREAGSGTYALLDGFNGLLVLNPSDQVLFEYGQLVRRQITLEEKLREVVDQPGVTLDGVRVPILANIEQADDVDAVKACGAEGVGLFRTEYLYINRDHPPDEEEQFQAYRRVATALQPHPVIVRTLDLGGDKFLSHLVPQQEMNPFLGWRAIRLCLQQPEMFSVQLRAILRASAEGNVKIMYPMISGLEELCQANELLETCKDQLRQRGVPFNENIETGAMIEIPSAVLVADALARRSKFFSIGTNDLIQYSLAVDRMNERIAHLYEPTHPAILRLIRMTTEVAERAGVRVSVCGEMAGDPVLIPLLLGLGVHELSAAPPVVPKIKYLVRRIRMSEARDLASWAIQQESATTILQRCEELARQAAPLLFETRRIAL</sequence>
<dbReference type="InterPro" id="IPR036637">
    <property type="entry name" value="Phosphohistidine_dom_sf"/>
</dbReference>
<evidence type="ECO:0000256" key="7">
    <source>
        <dbReference type="ARBA" id="ARBA00016544"/>
    </source>
</evidence>
<dbReference type="Pfam" id="PF02896">
    <property type="entry name" value="PEP-utilizers_C"/>
    <property type="match status" value="1"/>
</dbReference>
<evidence type="ECO:0000256" key="13">
    <source>
        <dbReference type="ARBA" id="ARBA00022723"/>
    </source>
</evidence>
<evidence type="ECO:0000256" key="6">
    <source>
        <dbReference type="ARBA" id="ARBA00012232"/>
    </source>
</evidence>
<dbReference type="InterPro" id="IPR024692">
    <property type="entry name" value="PTS_EI"/>
</dbReference>
<dbReference type="Gene3D" id="1.10.274.10">
    <property type="entry name" value="PtsI, HPr-binding domain"/>
    <property type="match status" value="1"/>
</dbReference>
<name>A0A6M1RYW9_9BACT</name>
<dbReference type="InterPro" id="IPR008279">
    <property type="entry name" value="PEP-util_enz_mobile_dom"/>
</dbReference>
<dbReference type="InterPro" id="IPR023151">
    <property type="entry name" value="PEP_util_CS"/>
</dbReference>
<feature type="active site" description="Tele-phosphohistidine intermediate" evidence="18">
    <location>
        <position position="190"/>
    </location>
</feature>
<keyword evidence="12 17" id="KW-0598">Phosphotransferase system</keyword>
<dbReference type="PRINTS" id="PR01736">
    <property type="entry name" value="PHPHTRNFRASE"/>
</dbReference>
<dbReference type="GO" id="GO:0008965">
    <property type="term" value="F:phosphoenolpyruvate-protein phosphotransferase activity"/>
    <property type="evidence" value="ECO:0007669"/>
    <property type="project" value="UniProtKB-EC"/>
</dbReference>
<reference evidence="24 25" key="1">
    <citation type="submission" date="2020-02" db="EMBL/GenBank/DDBJ databases">
        <title>Draft genome sequence of Limisphaera ngatamarikiensis NGM72.4T, a thermophilic Verrucomicrobia grouped in subdivision 3.</title>
        <authorList>
            <person name="Carere C.R."/>
            <person name="Steen J."/>
            <person name="Hugenholtz P."/>
            <person name="Stott M.B."/>
        </authorList>
    </citation>
    <scope>NUCLEOTIDE SEQUENCE [LARGE SCALE GENOMIC DNA]</scope>
    <source>
        <strain evidence="24 25">NGM72.4</strain>
    </source>
</reference>
<evidence type="ECO:0000259" key="21">
    <source>
        <dbReference type="Pfam" id="PF00391"/>
    </source>
</evidence>
<dbReference type="SUPFAM" id="SSF51621">
    <property type="entry name" value="Phosphoenolpyruvate/pyruvate domain"/>
    <property type="match status" value="1"/>
</dbReference>
<dbReference type="GO" id="GO:0016301">
    <property type="term" value="F:kinase activity"/>
    <property type="evidence" value="ECO:0007669"/>
    <property type="project" value="UniProtKB-KW"/>
</dbReference>
<keyword evidence="8 17" id="KW-0813">Transport</keyword>
<comment type="catalytic activity">
    <reaction evidence="1 17">
        <text>L-histidyl-[protein] + phosphoenolpyruvate = N(pros)-phospho-L-histidyl-[protein] + pyruvate</text>
        <dbReference type="Rhea" id="RHEA:23880"/>
        <dbReference type="Rhea" id="RHEA-COMP:9745"/>
        <dbReference type="Rhea" id="RHEA-COMP:9746"/>
        <dbReference type="ChEBI" id="CHEBI:15361"/>
        <dbReference type="ChEBI" id="CHEBI:29979"/>
        <dbReference type="ChEBI" id="CHEBI:58702"/>
        <dbReference type="ChEBI" id="CHEBI:64837"/>
        <dbReference type="EC" id="2.7.3.9"/>
    </reaction>
</comment>
<dbReference type="InterPro" id="IPR015813">
    <property type="entry name" value="Pyrv/PenolPyrv_kinase-like_dom"/>
</dbReference>
<evidence type="ECO:0000313" key="24">
    <source>
        <dbReference type="EMBL" id="NGO38360.1"/>
    </source>
</evidence>
<feature type="domain" description="Phosphotransferase system enzyme I N-terminal" evidence="23">
    <location>
        <begin position="3"/>
        <end position="126"/>
    </location>
</feature>
<keyword evidence="15 17" id="KW-0460">Magnesium</keyword>
<evidence type="ECO:0000256" key="17">
    <source>
        <dbReference type="PIRNR" id="PIRNR000732"/>
    </source>
</evidence>
<dbReference type="SUPFAM" id="SSF47831">
    <property type="entry name" value="Enzyme I of the PEP:sugar phosphotransferase system HPr-binding (sub)domain"/>
    <property type="match status" value="1"/>
</dbReference>
<dbReference type="GO" id="GO:0009401">
    <property type="term" value="P:phosphoenolpyruvate-dependent sugar phosphotransferase system"/>
    <property type="evidence" value="ECO:0007669"/>
    <property type="project" value="UniProtKB-KW"/>
</dbReference>
<feature type="active site" description="Proton donor" evidence="18">
    <location>
        <position position="503"/>
    </location>
</feature>
<evidence type="ECO:0000256" key="16">
    <source>
        <dbReference type="ARBA" id="ARBA00033235"/>
    </source>
</evidence>
<dbReference type="Gene3D" id="3.50.30.10">
    <property type="entry name" value="Phosphohistidine domain"/>
    <property type="match status" value="1"/>
</dbReference>